<comment type="caution">
    <text evidence="1">The sequence shown here is derived from an EMBL/GenBank/DDBJ whole genome shotgun (WGS) entry which is preliminary data.</text>
</comment>
<dbReference type="RefSeq" id="WP_041017106.1">
    <property type="nucleotide sequence ID" value="NZ_CCEJ010000003.1"/>
</dbReference>
<evidence type="ECO:0000313" key="1">
    <source>
        <dbReference type="EMBL" id="CDR33659.1"/>
    </source>
</evidence>
<dbReference type="eggNOG" id="ENOG5033F1R">
    <property type="taxonomic scope" value="Bacteria"/>
</dbReference>
<dbReference type="STRING" id="1437425.CSEC_0830"/>
<name>A0A090DY18_9BACT</name>
<dbReference type="EMBL" id="CCEJ010000003">
    <property type="protein sequence ID" value="CDR33659.1"/>
    <property type="molecule type" value="Genomic_DNA"/>
</dbReference>
<accession>A0A090DY18</accession>
<sequence length="147" mass="16728">MPAFSANSRIIYCDKELQVPLYKILKLPEARNLIKDIQKDGPFKVLVNNHSKLSNQFGAYWDPATRTIVVSLNSNQSEGGIIRSILFELHNALINDKLEHAYDLASKRQIDKESFVEAIERMEYLNSLGASKRKDGISKLVRSFQTC</sequence>
<reference evidence="1" key="1">
    <citation type="submission" date="2013-12" db="EMBL/GenBank/DDBJ databases">
        <authorList>
            <person name="Linke B."/>
        </authorList>
    </citation>
    <scope>NUCLEOTIDE SEQUENCE [LARGE SCALE GENOMIC DNA]</scope>
    <source>
        <strain evidence="1">CRIB-18</strain>
    </source>
</reference>
<keyword evidence="2" id="KW-1185">Reference proteome</keyword>
<organism evidence="1 2">
    <name type="scientific">Candidatus Criblamydia sequanensis CRIB-18</name>
    <dbReference type="NCBI Taxonomy" id="1437425"/>
    <lineage>
        <taxon>Bacteria</taxon>
        <taxon>Pseudomonadati</taxon>
        <taxon>Chlamydiota</taxon>
        <taxon>Chlamydiia</taxon>
        <taxon>Parachlamydiales</taxon>
        <taxon>Candidatus Criblamydiaceae</taxon>
        <taxon>Candidatus Criblamydia</taxon>
    </lineage>
</organism>
<dbReference type="AlphaFoldDB" id="A0A090DY18"/>
<protein>
    <submittedName>
        <fullName evidence="1">Uncharacterized protein</fullName>
    </submittedName>
</protein>
<dbReference type="OrthoDB" id="22598at2"/>
<reference evidence="1" key="2">
    <citation type="submission" date="2014-09" db="EMBL/GenBank/DDBJ databases">
        <title>Criblamydia sequanensis harbors a mega-plasmid encoding arsenite resistance.</title>
        <authorList>
            <person name="Bertelli C."/>
            <person name="Goesmann A."/>
            <person name="Greub G."/>
        </authorList>
    </citation>
    <scope>NUCLEOTIDE SEQUENCE [LARGE SCALE GENOMIC DNA]</scope>
    <source>
        <strain evidence="1">CRIB-18</strain>
    </source>
</reference>
<evidence type="ECO:0000313" key="2">
    <source>
        <dbReference type="Proteomes" id="UP000031552"/>
    </source>
</evidence>
<proteinExistence type="predicted"/>
<gene>
    <name evidence="1" type="ORF">CSEC_0830</name>
</gene>
<dbReference type="Proteomes" id="UP000031552">
    <property type="component" value="Unassembled WGS sequence"/>
</dbReference>